<dbReference type="InterPro" id="IPR000408">
    <property type="entry name" value="Reg_chr_condens"/>
</dbReference>
<feature type="compositionally biased region" description="Polar residues" evidence="3">
    <location>
        <begin position="141"/>
        <end position="163"/>
    </location>
</feature>
<evidence type="ECO:0000256" key="3">
    <source>
        <dbReference type="SAM" id="MobiDB-lite"/>
    </source>
</evidence>
<dbReference type="PANTHER" id="PTHR22870:SF408">
    <property type="entry name" value="OS09G0560450 PROTEIN"/>
    <property type="match status" value="1"/>
</dbReference>
<feature type="region of interest" description="Disordered" evidence="3">
    <location>
        <begin position="138"/>
        <end position="163"/>
    </location>
</feature>
<protein>
    <submittedName>
        <fullName evidence="4">Hect e3 ubiquitin ligase</fullName>
    </submittedName>
</protein>
<dbReference type="GO" id="GO:0016874">
    <property type="term" value="F:ligase activity"/>
    <property type="evidence" value="ECO:0007669"/>
    <property type="project" value="UniProtKB-KW"/>
</dbReference>
<keyword evidence="5" id="KW-1185">Reference proteome</keyword>
<dbReference type="SUPFAM" id="SSF50985">
    <property type="entry name" value="RCC1/BLIP-II"/>
    <property type="match status" value="1"/>
</dbReference>
<keyword evidence="4" id="KW-0436">Ligase</keyword>
<dbReference type="Pfam" id="PF00415">
    <property type="entry name" value="RCC1"/>
    <property type="match status" value="3"/>
</dbReference>
<feature type="compositionally biased region" description="Basic and acidic residues" evidence="3">
    <location>
        <begin position="838"/>
        <end position="856"/>
    </location>
</feature>
<feature type="region of interest" description="Disordered" evidence="3">
    <location>
        <begin position="834"/>
        <end position="889"/>
    </location>
</feature>
<dbReference type="OMA" id="CADESTC"/>
<evidence type="ECO:0000313" key="5">
    <source>
        <dbReference type="Proteomes" id="UP000039865"/>
    </source>
</evidence>
<feature type="compositionally biased region" description="Polar residues" evidence="3">
    <location>
        <begin position="952"/>
        <end position="963"/>
    </location>
</feature>
<organism evidence="4 5">
    <name type="scientific">Stylonychia lemnae</name>
    <name type="common">Ciliate</name>
    <dbReference type="NCBI Taxonomy" id="5949"/>
    <lineage>
        <taxon>Eukaryota</taxon>
        <taxon>Sar</taxon>
        <taxon>Alveolata</taxon>
        <taxon>Ciliophora</taxon>
        <taxon>Intramacronucleata</taxon>
        <taxon>Spirotrichea</taxon>
        <taxon>Stichotrichia</taxon>
        <taxon>Sporadotrichida</taxon>
        <taxon>Oxytrichidae</taxon>
        <taxon>Stylonychinae</taxon>
        <taxon>Stylonychia</taxon>
    </lineage>
</organism>
<dbReference type="PANTHER" id="PTHR22870">
    <property type="entry name" value="REGULATOR OF CHROMOSOME CONDENSATION"/>
    <property type="match status" value="1"/>
</dbReference>
<keyword evidence="1" id="KW-0677">Repeat</keyword>
<feature type="compositionally biased region" description="Polar residues" evidence="3">
    <location>
        <begin position="693"/>
        <end position="705"/>
    </location>
</feature>
<dbReference type="PRINTS" id="PR00633">
    <property type="entry name" value="RCCNDNSATION"/>
</dbReference>
<dbReference type="InParanoid" id="A0A078AEJ6"/>
<evidence type="ECO:0000256" key="2">
    <source>
        <dbReference type="PROSITE-ProRule" id="PRU00235"/>
    </source>
</evidence>
<sequence length="963" mass="110314">MALSQQLKNKNAKQQIRLNSEETRGNSQFENLNLIANQQLIMSNNKTTSHQNESIQLKLKQNQVTSQNLNLQNILNLKSQQNSNLLFATSNQKINKEDDYKSFVEKRQSSVSQMDQQTSNLMQIQQRQQSILYNSEIRQKAAQTQSSSERPNKKQLFSTQNRQSSGLNAFSQYVTDLNGNGTGKDAQNSGFKTSFGSFKSIFNLKHLNNLESAMYTSYNTNNENSTQSFKQFRESSKLVSSQQPRMINLRDHFQLLRKSHLDGQIYIWGSNQDSQLGIESQSEQQSRFILDPYNLQIGGSLKIAKLVCGAGHTLILTINHQIFSWGCNLLGQLGLGDTQPRNRPTEITALKNDRVIVDIASGAGHCMILDSFGVVYSWGASADFQTGHYVEPAQEGDTKQFIISPKRLDILCQKSIQVLKISCGIKHTALINSRSELICFGSNEFGQCGDGRQLESIECGGAHTLVKSMTQEIFSFGLNDKGQLGLGIPNTIVTVPQKIKNFTSFNIVRMSCADESTCALTSNGDVFVWGRNKDNLFALGEKRLNIIEPTRVILIFLTFQFPTEQFINQQIKNISLGSKNLCLYTSKNKLYVKGNTFSSTQQRATNQSKSCADFKEIELFDDTYDIQDLICGRSLIAVIANRVQKPLEQIQLQQTNPTQDTQEDNPPSEDIEILLKKHRKRKVRQPKYEIVDSSPQNKSLEQIQNSDRKLKQSIKNSPQKNLDINGPVKPVSSDQKQFLQSLYDKYFKKDDKPQQVIEEQVSDRSTKSPSPRTDTRLLRQELEIRRRMNTEAMNRTSNRPLNKLQFEMREENKTKDDSKIEKIVERSIEQSLAQNTIDNKKEEPQKVEEKKIDKIRHQSHQRRQQEIIQKQQDHRALKTRGSMIKEENDKLEKELQDLMEQNKKYFSRERREVEEDVFVEKEPQKTLKRIGGGYVKETKKEPQQINPNPPISQMQNRNLKTRQ</sequence>
<feature type="region of interest" description="Disordered" evidence="3">
    <location>
        <begin position="750"/>
        <end position="775"/>
    </location>
</feature>
<feature type="repeat" description="RCC1" evidence="2">
    <location>
        <begin position="373"/>
        <end position="434"/>
    </location>
</feature>
<dbReference type="Pfam" id="PF13540">
    <property type="entry name" value="RCC1_2"/>
    <property type="match status" value="1"/>
</dbReference>
<dbReference type="OrthoDB" id="8068875at2759"/>
<reference evidence="4 5" key="1">
    <citation type="submission" date="2014-06" db="EMBL/GenBank/DDBJ databases">
        <authorList>
            <person name="Swart Estienne"/>
        </authorList>
    </citation>
    <scope>NUCLEOTIDE SEQUENCE [LARGE SCALE GENOMIC DNA]</scope>
    <source>
        <strain evidence="4 5">130c</strain>
    </source>
</reference>
<feature type="repeat" description="RCC1" evidence="2">
    <location>
        <begin position="471"/>
        <end position="523"/>
    </location>
</feature>
<feature type="repeat" description="RCC1" evidence="2">
    <location>
        <begin position="263"/>
        <end position="319"/>
    </location>
</feature>
<accession>A0A078AEJ6</accession>
<evidence type="ECO:0000256" key="1">
    <source>
        <dbReference type="ARBA" id="ARBA00022737"/>
    </source>
</evidence>
<feature type="region of interest" description="Disordered" evidence="3">
    <location>
        <begin position="929"/>
        <end position="963"/>
    </location>
</feature>
<proteinExistence type="predicted"/>
<evidence type="ECO:0000313" key="4">
    <source>
        <dbReference type="EMBL" id="CDW80694.1"/>
    </source>
</evidence>
<name>A0A078AEJ6_STYLE</name>
<gene>
    <name evidence="4" type="primary">Contig19082.g20231</name>
    <name evidence="4" type="ORF">STYLEM_9697</name>
</gene>
<feature type="repeat" description="RCC1" evidence="2">
    <location>
        <begin position="320"/>
        <end position="372"/>
    </location>
</feature>
<dbReference type="AlphaFoldDB" id="A0A078AEJ6"/>
<dbReference type="InterPro" id="IPR051210">
    <property type="entry name" value="Ub_ligase/GEF_domain"/>
</dbReference>
<dbReference type="InterPro" id="IPR009091">
    <property type="entry name" value="RCC1/BLIP-II"/>
</dbReference>
<dbReference type="Gene3D" id="2.130.10.30">
    <property type="entry name" value="Regulator of chromosome condensation 1/beta-lactamase-inhibitor protein II"/>
    <property type="match status" value="2"/>
</dbReference>
<dbReference type="EMBL" id="CCKQ01009227">
    <property type="protein sequence ID" value="CDW80694.1"/>
    <property type="molecule type" value="Genomic_DNA"/>
</dbReference>
<feature type="region of interest" description="Disordered" evidence="3">
    <location>
        <begin position="684"/>
        <end position="735"/>
    </location>
</feature>
<dbReference type="PROSITE" id="PS00626">
    <property type="entry name" value="RCC1_2"/>
    <property type="match status" value="1"/>
</dbReference>
<feature type="repeat" description="RCC1" evidence="2">
    <location>
        <begin position="524"/>
        <end position="587"/>
    </location>
</feature>
<dbReference type="PROSITE" id="PS50012">
    <property type="entry name" value="RCC1_3"/>
    <property type="match status" value="5"/>
</dbReference>
<dbReference type="Proteomes" id="UP000039865">
    <property type="component" value="Unassembled WGS sequence"/>
</dbReference>
<feature type="compositionally biased region" description="Polar residues" evidence="3">
    <location>
        <begin position="713"/>
        <end position="722"/>
    </location>
</feature>